<gene>
    <name evidence="3" type="ORF">D7I47_05220</name>
</gene>
<evidence type="ECO:0000256" key="1">
    <source>
        <dbReference type="SAM" id="MobiDB-lite"/>
    </source>
</evidence>
<dbReference type="EMBL" id="CP032630">
    <property type="protein sequence ID" value="AYF97712.1"/>
    <property type="molecule type" value="Genomic_DNA"/>
</dbReference>
<evidence type="ECO:0000313" key="3">
    <source>
        <dbReference type="EMBL" id="AYF97712.1"/>
    </source>
</evidence>
<organism evidence="3 4">
    <name type="scientific">Protaetiibacter intestinalis</name>
    <dbReference type="NCBI Taxonomy" id="2419774"/>
    <lineage>
        <taxon>Bacteria</taxon>
        <taxon>Bacillati</taxon>
        <taxon>Actinomycetota</taxon>
        <taxon>Actinomycetes</taxon>
        <taxon>Micrococcales</taxon>
        <taxon>Microbacteriaceae</taxon>
        <taxon>Protaetiibacter</taxon>
    </lineage>
</organism>
<feature type="transmembrane region" description="Helical" evidence="2">
    <location>
        <begin position="67"/>
        <end position="89"/>
    </location>
</feature>
<keyword evidence="2" id="KW-0812">Transmembrane</keyword>
<keyword evidence="2" id="KW-0472">Membrane</keyword>
<dbReference type="KEGG" id="lyd:D7I47_05220"/>
<sequence>MSEPETPDEVPAAPEPPAAPEVLETRIRRAPKLGVFLLVGAVLGAFATLILTSLFPADPNVGFAATFAYFCLYGVPAGVLVAALIGLALDRRSERRARTVRVEHEQVD</sequence>
<dbReference type="Proteomes" id="UP000278886">
    <property type="component" value="Chromosome"/>
</dbReference>
<proteinExistence type="predicted"/>
<evidence type="ECO:0008006" key="5">
    <source>
        <dbReference type="Google" id="ProtNLM"/>
    </source>
</evidence>
<dbReference type="RefSeq" id="WP_120762061.1">
    <property type="nucleotide sequence ID" value="NZ_CP032630.1"/>
</dbReference>
<reference evidence="4" key="1">
    <citation type="submission" date="2018-09" db="EMBL/GenBank/DDBJ databases">
        <title>Genome sequencing of strain 2DFWR-13.</title>
        <authorList>
            <person name="Heo J."/>
            <person name="Kim S.-J."/>
            <person name="Kwon S.-W."/>
        </authorList>
    </citation>
    <scope>NUCLEOTIDE SEQUENCE [LARGE SCALE GENOMIC DNA]</scope>
    <source>
        <strain evidence="4">2DFWR-13</strain>
    </source>
</reference>
<keyword evidence="4" id="KW-1185">Reference proteome</keyword>
<keyword evidence="2" id="KW-1133">Transmembrane helix</keyword>
<evidence type="ECO:0000313" key="4">
    <source>
        <dbReference type="Proteomes" id="UP000278886"/>
    </source>
</evidence>
<feature type="region of interest" description="Disordered" evidence="1">
    <location>
        <begin position="1"/>
        <end position="20"/>
    </location>
</feature>
<feature type="transmembrane region" description="Helical" evidence="2">
    <location>
        <begin position="33"/>
        <end position="55"/>
    </location>
</feature>
<name>A0A387B2I1_9MICO</name>
<evidence type="ECO:0000256" key="2">
    <source>
        <dbReference type="SAM" id="Phobius"/>
    </source>
</evidence>
<dbReference type="AlphaFoldDB" id="A0A387B2I1"/>
<protein>
    <recommendedName>
        <fullName evidence="5">Potassium transporter Trk</fullName>
    </recommendedName>
</protein>
<accession>A0A387B2I1</accession>